<gene>
    <name evidence="1" type="ORF">BGAL_0398g00100</name>
</gene>
<evidence type="ECO:0000313" key="2">
    <source>
        <dbReference type="Proteomes" id="UP000308671"/>
    </source>
</evidence>
<sequence>MESAGNPEQVNCCELIPKSTRSKDIQTLDMQSIIKRQNGVFNSDYFVDDAIETKTRQVSINDLPHDILMNIFDELTPCMVGLLVAASMLLARFITRSPST</sequence>
<reference evidence="1 2" key="1">
    <citation type="submission" date="2017-12" db="EMBL/GenBank/DDBJ databases">
        <title>Comparative genomics of Botrytis spp.</title>
        <authorList>
            <person name="Valero-Jimenez C.A."/>
            <person name="Tapia P."/>
            <person name="Veloso J."/>
            <person name="Silva-Moreno E."/>
            <person name="Staats M."/>
            <person name="Valdes J.H."/>
            <person name="Van Kan J.A.L."/>
        </authorList>
    </citation>
    <scope>NUCLEOTIDE SEQUENCE [LARGE SCALE GENOMIC DNA]</scope>
    <source>
        <strain evidence="1 2">MUCL435</strain>
    </source>
</reference>
<dbReference type="AlphaFoldDB" id="A0A4S8QN52"/>
<comment type="caution">
    <text evidence="1">The sequence shown here is derived from an EMBL/GenBank/DDBJ whole genome shotgun (WGS) entry which is preliminary data.</text>
</comment>
<accession>A0A4S8QN52</accession>
<protein>
    <recommendedName>
        <fullName evidence="3">F-box domain-containing protein</fullName>
    </recommendedName>
</protein>
<evidence type="ECO:0008006" key="3">
    <source>
        <dbReference type="Google" id="ProtNLM"/>
    </source>
</evidence>
<dbReference type="EMBL" id="PQXL01000398">
    <property type="protein sequence ID" value="THV46288.1"/>
    <property type="molecule type" value="Genomic_DNA"/>
</dbReference>
<dbReference type="Proteomes" id="UP000308671">
    <property type="component" value="Unassembled WGS sequence"/>
</dbReference>
<name>A0A4S8QN52_9HELO</name>
<evidence type="ECO:0000313" key="1">
    <source>
        <dbReference type="EMBL" id="THV46288.1"/>
    </source>
</evidence>
<proteinExistence type="predicted"/>
<organism evidence="1 2">
    <name type="scientific">Botrytis galanthina</name>
    <dbReference type="NCBI Taxonomy" id="278940"/>
    <lineage>
        <taxon>Eukaryota</taxon>
        <taxon>Fungi</taxon>
        <taxon>Dikarya</taxon>
        <taxon>Ascomycota</taxon>
        <taxon>Pezizomycotina</taxon>
        <taxon>Leotiomycetes</taxon>
        <taxon>Helotiales</taxon>
        <taxon>Sclerotiniaceae</taxon>
        <taxon>Botrytis</taxon>
    </lineage>
</organism>
<dbReference type="OrthoDB" id="3524107at2759"/>
<keyword evidence="2" id="KW-1185">Reference proteome</keyword>